<organism evidence="2 3">
    <name type="scientific">Paenibacillus rhizosphaerae</name>
    <dbReference type="NCBI Taxonomy" id="297318"/>
    <lineage>
        <taxon>Bacteria</taxon>
        <taxon>Bacillati</taxon>
        <taxon>Bacillota</taxon>
        <taxon>Bacilli</taxon>
        <taxon>Bacillales</taxon>
        <taxon>Paenibacillaceae</taxon>
        <taxon>Paenibacillus</taxon>
    </lineage>
</organism>
<evidence type="ECO:0000313" key="3">
    <source>
        <dbReference type="Proteomes" id="UP000187172"/>
    </source>
</evidence>
<dbReference type="SUPFAM" id="SSF53474">
    <property type="entry name" value="alpha/beta-Hydrolases"/>
    <property type="match status" value="1"/>
</dbReference>
<dbReference type="STRING" id="297318.BK138_17385"/>
<dbReference type="Pfam" id="PF01764">
    <property type="entry name" value="Lipase_3"/>
    <property type="match status" value="1"/>
</dbReference>
<sequence>MRMSKADDLQQRTIFLAAICGQTYAQFENADGSFVVPSPYTRLETIEARSITNDWERFGFILDSDQEVIIAFRGTSTTTNWIADLIASQKKYKYIKEDCLTHRGFTDIYASARTRIISTLAKVSRGKTLFITGHSLGAALATLCAVDVAANTGFRSPYLFTFGSPRVGDPAFAKACASYVPNSFRIANLFDVVTHAPPTVYKLPKRSKSFYYSHVKNLSPRHFQLGSFGGNHVISSYFNELSKLQPEYTKMLSSANPGFCPFPERVL</sequence>
<dbReference type="PANTHER" id="PTHR45856:SF24">
    <property type="entry name" value="FUNGAL LIPASE-LIKE DOMAIN-CONTAINING PROTEIN"/>
    <property type="match status" value="1"/>
</dbReference>
<evidence type="ECO:0000313" key="2">
    <source>
        <dbReference type="EMBL" id="OMF53608.1"/>
    </source>
</evidence>
<dbReference type="InterPro" id="IPR002921">
    <property type="entry name" value="Fungal_lipase-type"/>
</dbReference>
<dbReference type="GO" id="GO:0006629">
    <property type="term" value="P:lipid metabolic process"/>
    <property type="evidence" value="ECO:0007669"/>
    <property type="project" value="InterPro"/>
</dbReference>
<dbReference type="Gene3D" id="3.40.50.1820">
    <property type="entry name" value="alpha/beta hydrolase"/>
    <property type="match status" value="1"/>
</dbReference>
<dbReference type="AlphaFoldDB" id="A0A1R1EP80"/>
<dbReference type="Proteomes" id="UP000187172">
    <property type="component" value="Unassembled WGS sequence"/>
</dbReference>
<dbReference type="InterPro" id="IPR051218">
    <property type="entry name" value="Sec_MonoDiacylglyc_Lipase"/>
</dbReference>
<protein>
    <submittedName>
        <fullName evidence="2">Lipase</fullName>
    </submittedName>
</protein>
<dbReference type="PANTHER" id="PTHR45856">
    <property type="entry name" value="ALPHA/BETA-HYDROLASES SUPERFAMILY PROTEIN"/>
    <property type="match status" value="1"/>
</dbReference>
<gene>
    <name evidence="2" type="ORF">BK138_17385</name>
</gene>
<proteinExistence type="predicted"/>
<dbReference type="CDD" id="cd00519">
    <property type="entry name" value="Lipase_3"/>
    <property type="match status" value="1"/>
</dbReference>
<dbReference type="EMBL" id="MRTP01000004">
    <property type="protein sequence ID" value="OMF53608.1"/>
    <property type="molecule type" value="Genomic_DNA"/>
</dbReference>
<accession>A0A1R1EP80</accession>
<evidence type="ECO:0000259" key="1">
    <source>
        <dbReference type="Pfam" id="PF01764"/>
    </source>
</evidence>
<dbReference type="InterPro" id="IPR029058">
    <property type="entry name" value="AB_hydrolase_fold"/>
</dbReference>
<feature type="domain" description="Fungal lipase-type" evidence="1">
    <location>
        <begin position="69"/>
        <end position="199"/>
    </location>
</feature>
<comment type="caution">
    <text evidence="2">The sequence shown here is derived from an EMBL/GenBank/DDBJ whole genome shotgun (WGS) entry which is preliminary data.</text>
</comment>
<keyword evidence="3" id="KW-1185">Reference proteome</keyword>
<name>A0A1R1EP80_9BACL</name>
<reference evidence="2 3" key="1">
    <citation type="submission" date="2016-11" db="EMBL/GenBank/DDBJ databases">
        <title>Paenibacillus species isolates.</title>
        <authorList>
            <person name="Beno S.M."/>
        </authorList>
    </citation>
    <scope>NUCLEOTIDE SEQUENCE [LARGE SCALE GENOMIC DNA]</scope>
    <source>
        <strain evidence="2 3">FSL R5-0378</strain>
    </source>
</reference>